<sequence length="173" mass="20546">MEEGLTNEAFKRSIREWLDNQSGRELDRIVRKEIEHLSEGIIWESHTLKFKSKSRKIAETIQLKMRSDSENHLSIEYEDKELFSYEIAENFVLANTNHQHLDTVRNLVCPTLDHTADFLDFLLYLPWVQSHQLPRVRTELREDLLIDLCDEEDDDDTEEEDEGRRKKSRRGSS</sequence>
<proteinExistence type="predicted"/>
<protein>
    <submittedName>
        <fullName evidence="2">Uncharacterized protein</fullName>
    </submittedName>
</protein>
<organism evidence="2">
    <name type="scientific">Aureoumbra lagunensis</name>
    <dbReference type="NCBI Taxonomy" id="44058"/>
    <lineage>
        <taxon>Eukaryota</taxon>
        <taxon>Sar</taxon>
        <taxon>Stramenopiles</taxon>
        <taxon>Ochrophyta</taxon>
        <taxon>Pelagophyceae</taxon>
        <taxon>Pelagomonadales</taxon>
        <taxon>Aureoumbra</taxon>
    </lineage>
</organism>
<evidence type="ECO:0000256" key="1">
    <source>
        <dbReference type="SAM" id="MobiDB-lite"/>
    </source>
</evidence>
<gene>
    <name evidence="2" type="ORF">ALAG00032_LOCUS10340</name>
</gene>
<reference evidence="2" key="1">
    <citation type="submission" date="2021-01" db="EMBL/GenBank/DDBJ databases">
        <authorList>
            <person name="Corre E."/>
            <person name="Pelletier E."/>
            <person name="Niang G."/>
            <person name="Scheremetjew M."/>
            <person name="Finn R."/>
            <person name="Kale V."/>
            <person name="Holt S."/>
            <person name="Cochrane G."/>
            <person name="Meng A."/>
            <person name="Brown T."/>
            <person name="Cohen L."/>
        </authorList>
    </citation>
    <scope>NUCLEOTIDE SEQUENCE</scope>
    <source>
        <strain evidence="2">CCMP1510</strain>
    </source>
</reference>
<feature type="compositionally biased region" description="Acidic residues" evidence="1">
    <location>
        <begin position="151"/>
        <end position="161"/>
    </location>
</feature>
<dbReference type="AlphaFoldDB" id="A0A7S3NI89"/>
<accession>A0A7S3NI89</accession>
<dbReference type="EMBL" id="HBIJ01015487">
    <property type="protein sequence ID" value="CAE0369577.1"/>
    <property type="molecule type" value="Transcribed_RNA"/>
</dbReference>
<feature type="region of interest" description="Disordered" evidence="1">
    <location>
        <begin position="151"/>
        <end position="173"/>
    </location>
</feature>
<name>A0A7S3NI89_9STRA</name>
<evidence type="ECO:0000313" key="2">
    <source>
        <dbReference type="EMBL" id="CAE0369577.1"/>
    </source>
</evidence>